<evidence type="ECO:0000313" key="3">
    <source>
        <dbReference type="Proteomes" id="UP000757103"/>
    </source>
</evidence>
<proteinExistence type="predicted"/>
<dbReference type="Pfam" id="PF12392">
    <property type="entry name" value="DUF3656"/>
    <property type="match status" value="1"/>
</dbReference>
<dbReference type="RefSeq" id="WP_273306707.1">
    <property type="nucleotide sequence ID" value="NZ_DYUD01000025.1"/>
</dbReference>
<sequence length="613" mass="68914">MTTSRRIELLAPAKNAEIGKEAILHGADAVYIGAPRFGARSAAGNSLDDLAGLIDLAHRFDARVYITFNTLLYDHELGEAERLIGQLYRIGADALIVQDMGIMRLDIPPIALHASTQTDNRTPAKVEFLERCGFSQVVLARELSLDEIRAISSTVQVPLEVFVHGALCVSYSGQCYLSQAMCGRSANRGECAQYCRLPYTLVDGRGRIVARDKHLLSLRDLNQSDRLEELLDAGVSSLKIEGRLKEMAYVKNCTAYYRQALDRIFERRPEYRRSSTGASTINFTPRLEKSFNRGFTHYFLDGRTAAPIASPDTPKSLGEYVGEVKQTDRNSFVVAGTTALHNGDGLCYVNPRGEFEGVRVNRAEGNRIFPATHVSIAPHTTLYRNLDFEFEKQLARPTADRRVGVSLRLYAVPDGFALDLTDECGLRVTVREDTPHQPARTPQQENQRKQLGKLGTSIYTATHIDLDIDENLFIPASTLSKLRQQGVEWLDRARRLAYRPERRQPEDRSARFPQSSLNYLGNVSNHLAETFYREHGVTHIDPAFESRPIKGVPLMFTRHCIRHMLGYCKKTPAGKELPEPLTLLYKGERLTLHFDCKACEMTLQREEQQGNQA</sequence>
<dbReference type="PANTHER" id="PTHR30217">
    <property type="entry name" value="PEPTIDASE U32 FAMILY"/>
    <property type="match status" value="1"/>
</dbReference>
<feature type="domain" description="Peptidase U32 collagenase" evidence="1">
    <location>
        <begin position="382"/>
        <end position="494"/>
    </location>
</feature>
<evidence type="ECO:0000259" key="1">
    <source>
        <dbReference type="Pfam" id="PF12392"/>
    </source>
</evidence>
<dbReference type="Pfam" id="PF01136">
    <property type="entry name" value="Peptidase_U32"/>
    <property type="match status" value="1"/>
</dbReference>
<organism evidence="2 3">
    <name type="scientific">Barnesiella viscericola</name>
    <dbReference type="NCBI Taxonomy" id="397865"/>
    <lineage>
        <taxon>Bacteria</taxon>
        <taxon>Pseudomonadati</taxon>
        <taxon>Bacteroidota</taxon>
        <taxon>Bacteroidia</taxon>
        <taxon>Bacteroidales</taxon>
        <taxon>Barnesiellaceae</taxon>
        <taxon>Barnesiella</taxon>
    </lineage>
</organism>
<dbReference type="PROSITE" id="PS01276">
    <property type="entry name" value="PEPTIDASE_U32"/>
    <property type="match status" value="1"/>
</dbReference>
<gene>
    <name evidence="2" type="ORF">K8U91_09225</name>
</gene>
<dbReference type="InterPro" id="IPR051454">
    <property type="entry name" value="RNA/ubiquinone_mod_enzymes"/>
</dbReference>
<reference evidence="2" key="1">
    <citation type="journal article" date="2021" name="PeerJ">
        <title>Extensive microbial diversity within the chicken gut microbiome revealed by metagenomics and culture.</title>
        <authorList>
            <person name="Gilroy R."/>
            <person name="Ravi A."/>
            <person name="Getino M."/>
            <person name="Pursley I."/>
            <person name="Horton D.L."/>
            <person name="Alikhan N.F."/>
            <person name="Baker D."/>
            <person name="Gharbi K."/>
            <person name="Hall N."/>
            <person name="Watson M."/>
            <person name="Adriaenssens E.M."/>
            <person name="Foster-Nyarko E."/>
            <person name="Jarju S."/>
            <person name="Secka A."/>
            <person name="Antonio M."/>
            <person name="Oren A."/>
            <person name="Chaudhuri R.R."/>
            <person name="La Ragione R."/>
            <person name="Hildebrand F."/>
            <person name="Pallen M.J."/>
        </authorList>
    </citation>
    <scope>NUCLEOTIDE SEQUENCE</scope>
    <source>
        <strain evidence="2">CHK121-7720</strain>
    </source>
</reference>
<dbReference type="InterPro" id="IPR001539">
    <property type="entry name" value="Peptidase_U32"/>
</dbReference>
<dbReference type="EMBL" id="DYUD01000025">
    <property type="protein sequence ID" value="HJG89630.1"/>
    <property type="molecule type" value="Genomic_DNA"/>
</dbReference>
<name>A0A921SV47_9BACT</name>
<dbReference type="PANTHER" id="PTHR30217:SF10">
    <property type="entry name" value="23S RRNA 5-HYDROXYCYTIDINE C2501 SYNTHASE"/>
    <property type="match status" value="1"/>
</dbReference>
<dbReference type="InterPro" id="IPR020988">
    <property type="entry name" value="Pept_U32_collagenase"/>
</dbReference>
<evidence type="ECO:0000313" key="2">
    <source>
        <dbReference type="EMBL" id="HJG89630.1"/>
    </source>
</evidence>
<dbReference type="AlphaFoldDB" id="A0A921SV47"/>
<reference evidence="2" key="2">
    <citation type="submission" date="2021-09" db="EMBL/GenBank/DDBJ databases">
        <authorList>
            <person name="Gilroy R."/>
        </authorList>
    </citation>
    <scope>NUCLEOTIDE SEQUENCE</scope>
    <source>
        <strain evidence="2">CHK121-7720</strain>
    </source>
</reference>
<protein>
    <submittedName>
        <fullName evidence="2">U32 family peptidase</fullName>
    </submittedName>
</protein>
<comment type="caution">
    <text evidence="2">The sequence shown here is derived from an EMBL/GenBank/DDBJ whole genome shotgun (WGS) entry which is preliminary data.</text>
</comment>
<accession>A0A921SV47</accession>
<dbReference type="Proteomes" id="UP000757103">
    <property type="component" value="Unassembled WGS sequence"/>
</dbReference>